<evidence type="ECO:0000256" key="5">
    <source>
        <dbReference type="SAM" id="MobiDB-lite"/>
    </source>
</evidence>
<evidence type="ECO:0000313" key="6">
    <source>
        <dbReference type="EMBL" id="GMA86064.1"/>
    </source>
</evidence>
<dbReference type="Proteomes" id="UP001157017">
    <property type="component" value="Unassembled WGS sequence"/>
</dbReference>
<name>A0ABQ6JF75_9ACTN</name>
<reference evidence="7" key="1">
    <citation type="journal article" date="2019" name="Int. J. Syst. Evol. Microbiol.">
        <title>The Global Catalogue of Microorganisms (GCM) 10K type strain sequencing project: providing services to taxonomists for standard genome sequencing and annotation.</title>
        <authorList>
            <consortium name="The Broad Institute Genomics Platform"/>
            <consortium name="The Broad Institute Genome Sequencing Center for Infectious Disease"/>
            <person name="Wu L."/>
            <person name="Ma J."/>
        </authorList>
    </citation>
    <scope>NUCLEOTIDE SEQUENCE [LARGE SCALE GENOMIC DNA]</scope>
    <source>
        <strain evidence="7">NBRC 108730</strain>
    </source>
</reference>
<evidence type="ECO:0008006" key="8">
    <source>
        <dbReference type="Google" id="ProtNLM"/>
    </source>
</evidence>
<keyword evidence="3" id="KW-1133">Transmembrane helix</keyword>
<organism evidence="6 7">
    <name type="scientific">Angustibacter aerolatus</name>
    <dbReference type="NCBI Taxonomy" id="1162965"/>
    <lineage>
        <taxon>Bacteria</taxon>
        <taxon>Bacillati</taxon>
        <taxon>Actinomycetota</taxon>
        <taxon>Actinomycetes</taxon>
        <taxon>Kineosporiales</taxon>
        <taxon>Kineosporiaceae</taxon>
    </lineage>
</organism>
<comment type="subcellular location">
    <subcellularLocation>
        <location evidence="1">Endomembrane system</location>
        <topology evidence="1">Multi-pass membrane protein</topology>
    </subcellularLocation>
</comment>
<keyword evidence="2" id="KW-0812">Transmembrane</keyword>
<dbReference type="PANTHER" id="PTHR31851">
    <property type="entry name" value="FE(2+)/MN(2+) TRANSPORTER PCL1"/>
    <property type="match status" value="1"/>
</dbReference>
<evidence type="ECO:0000256" key="1">
    <source>
        <dbReference type="ARBA" id="ARBA00004127"/>
    </source>
</evidence>
<evidence type="ECO:0000256" key="2">
    <source>
        <dbReference type="ARBA" id="ARBA00022692"/>
    </source>
</evidence>
<feature type="compositionally biased region" description="Basic residues" evidence="5">
    <location>
        <begin position="135"/>
        <end position="145"/>
    </location>
</feature>
<comment type="caution">
    <text evidence="6">The sequence shown here is derived from an EMBL/GenBank/DDBJ whole genome shotgun (WGS) entry which is preliminary data.</text>
</comment>
<keyword evidence="7" id="KW-1185">Reference proteome</keyword>
<feature type="region of interest" description="Disordered" evidence="5">
    <location>
        <begin position="117"/>
        <end position="163"/>
    </location>
</feature>
<sequence>MSATPDVHPHEGEQHGASVGARLNRLRAGVLGANDGIVSTAGIVVGVAGATASRGAVLTAGVAGLVAGALSMAAGEYVSVGSQRDTQQALLAKEAREPARDAGRRAWPRLAGLYEAKGLTPEPGARGRRAGDRPRRARRARRRRASASTPTTSPTRGRRPARRPRRSWWARCCRCSRSPWRRTRCGSR</sequence>
<evidence type="ECO:0000313" key="7">
    <source>
        <dbReference type="Proteomes" id="UP001157017"/>
    </source>
</evidence>
<proteinExistence type="predicted"/>
<dbReference type="InterPro" id="IPR008217">
    <property type="entry name" value="Ccc1_fam"/>
</dbReference>
<dbReference type="EMBL" id="BSUZ01000001">
    <property type="protein sequence ID" value="GMA86064.1"/>
    <property type="molecule type" value="Genomic_DNA"/>
</dbReference>
<dbReference type="Pfam" id="PF01988">
    <property type="entry name" value="VIT1"/>
    <property type="match status" value="1"/>
</dbReference>
<keyword evidence="4" id="KW-0472">Membrane</keyword>
<protein>
    <recommendedName>
        <fullName evidence="8">VIT family protein</fullName>
    </recommendedName>
</protein>
<evidence type="ECO:0000256" key="3">
    <source>
        <dbReference type="ARBA" id="ARBA00022989"/>
    </source>
</evidence>
<accession>A0ABQ6JF75</accession>
<gene>
    <name evidence="6" type="ORF">GCM10025868_13140</name>
</gene>
<feature type="compositionally biased region" description="Low complexity" evidence="5">
    <location>
        <begin position="146"/>
        <end position="155"/>
    </location>
</feature>
<evidence type="ECO:0000256" key="4">
    <source>
        <dbReference type="ARBA" id="ARBA00023136"/>
    </source>
</evidence>